<dbReference type="PROSITE" id="PS51355">
    <property type="entry name" value="GLUTATHIONE_PEROXID_3"/>
    <property type="match status" value="1"/>
</dbReference>
<dbReference type="GO" id="GO:0004601">
    <property type="term" value="F:peroxidase activity"/>
    <property type="evidence" value="ECO:0007669"/>
    <property type="project" value="UniProtKB-KW"/>
</dbReference>
<dbReference type="Pfam" id="PF00255">
    <property type="entry name" value="GSHPx"/>
    <property type="match status" value="1"/>
</dbReference>
<dbReference type="GO" id="GO:0034599">
    <property type="term" value="P:cellular response to oxidative stress"/>
    <property type="evidence" value="ECO:0007669"/>
    <property type="project" value="TreeGrafter"/>
</dbReference>
<dbReference type="InterPro" id="IPR029759">
    <property type="entry name" value="GPX_AS"/>
</dbReference>
<evidence type="ECO:0000256" key="6">
    <source>
        <dbReference type="SAM" id="SignalP"/>
    </source>
</evidence>
<protein>
    <recommendedName>
        <fullName evidence="5">Glutathione peroxidase</fullName>
    </recommendedName>
</protein>
<dbReference type="PIRSF" id="PIRSF000303">
    <property type="entry name" value="Glutathion_perox"/>
    <property type="match status" value="1"/>
</dbReference>
<comment type="similarity">
    <text evidence="1 5">Belongs to the glutathione peroxidase family.</text>
</comment>
<dbReference type="Gene3D" id="3.40.30.10">
    <property type="entry name" value="Glutaredoxin"/>
    <property type="match status" value="1"/>
</dbReference>
<reference evidence="7 8" key="1">
    <citation type="submission" date="2018-10" db="EMBL/GenBank/DDBJ databases">
        <title>Genomic Encyclopedia of Type Strains, Phase IV (KMG-IV): sequencing the most valuable type-strain genomes for metagenomic binning, comparative biology and taxonomic classification.</title>
        <authorList>
            <person name="Goeker M."/>
        </authorList>
    </citation>
    <scope>NUCLEOTIDE SEQUENCE [LARGE SCALE GENOMIC DNA]</scope>
    <source>
        <strain evidence="7 8">DSM 3303</strain>
    </source>
</reference>
<evidence type="ECO:0000313" key="7">
    <source>
        <dbReference type="EMBL" id="RKQ58928.1"/>
    </source>
</evidence>
<dbReference type="EMBL" id="RBID01000014">
    <property type="protein sequence ID" value="RKQ58928.1"/>
    <property type="molecule type" value="Genomic_DNA"/>
</dbReference>
<keyword evidence="3 5" id="KW-0560">Oxidoreductase</keyword>
<name>A0A495BDA2_VOGIN</name>
<evidence type="ECO:0000313" key="8">
    <source>
        <dbReference type="Proteomes" id="UP000279384"/>
    </source>
</evidence>
<evidence type="ECO:0000256" key="1">
    <source>
        <dbReference type="ARBA" id="ARBA00006926"/>
    </source>
</evidence>
<evidence type="ECO:0000256" key="5">
    <source>
        <dbReference type="RuleBase" id="RU000499"/>
    </source>
</evidence>
<feature type="chain" id="PRO_5019835765" description="Glutathione peroxidase" evidence="6">
    <location>
        <begin position="20"/>
        <end position="179"/>
    </location>
</feature>
<sequence length="179" mass="19977">MRKQAWWLWLLLAAPLAQAACPPLLDYRVPRLTGGSTDLCQYQDKTIVVVNTASECGFTPQFAQLQTLWQQYRSRGVVVLGFPSDDFFQELEQAKDIAEFCHSNYGVDFPMMSRISVRGSNAHPFYQALASAAGSTPKWNFYKYIIAPGGKSVIAFGPLTRPDDPAFLKALQQRLPATP</sequence>
<evidence type="ECO:0000256" key="3">
    <source>
        <dbReference type="ARBA" id="ARBA00023002"/>
    </source>
</evidence>
<dbReference type="PANTHER" id="PTHR11592">
    <property type="entry name" value="GLUTATHIONE PEROXIDASE"/>
    <property type="match status" value="1"/>
</dbReference>
<accession>A0A495BDA2</accession>
<dbReference type="CDD" id="cd00340">
    <property type="entry name" value="GSH_Peroxidase"/>
    <property type="match status" value="1"/>
</dbReference>
<organism evidence="7 8">
    <name type="scientific">Vogesella indigofera</name>
    <name type="common">Pseudomonas indigofera</name>
    <dbReference type="NCBI Taxonomy" id="45465"/>
    <lineage>
        <taxon>Bacteria</taxon>
        <taxon>Pseudomonadati</taxon>
        <taxon>Pseudomonadota</taxon>
        <taxon>Betaproteobacteria</taxon>
        <taxon>Neisseriales</taxon>
        <taxon>Chromobacteriaceae</taxon>
        <taxon>Vogesella</taxon>
    </lineage>
</organism>
<feature type="active site" evidence="4">
    <location>
        <position position="56"/>
    </location>
</feature>
<keyword evidence="6" id="KW-0732">Signal</keyword>
<proteinExistence type="inferred from homology"/>
<evidence type="ECO:0000256" key="4">
    <source>
        <dbReference type="PIRSR" id="PIRSR000303-1"/>
    </source>
</evidence>
<dbReference type="SUPFAM" id="SSF52833">
    <property type="entry name" value="Thioredoxin-like"/>
    <property type="match status" value="1"/>
</dbReference>
<dbReference type="InterPro" id="IPR036249">
    <property type="entry name" value="Thioredoxin-like_sf"/>
</dbReference>
<evidence type="ECO:0000256" key="2">
    <source>
        <dbReference type="ARBA" id="ARBA00022559"/>
    </source>
</evidence>
<dbReference type="Proteomes" id="UP000279384">
    <property type="component" value="Unassembled WGS sequence"/>
</dbReference>
<dbReference type="RefSeq" id="WP_120810545.1">
    <property type="nucleotide sequence ID" value="NZ_JAYRSL010000004.1"/>
</dbReference>
<keyword evidence="2 5" id="KW-0575">Peroxidase</keyword>
<gene>
    <name evidence="7" type="ORF">C8E02_1904</name>
</gene>
<dbReference type="AlphaFoldDB" id="A0A495BDA2"/>
<dbReference type="PRINTS" id="PR01011">
    <property type="entry name" value="GLUTPROXDASE"/>
</dbReference>
<dbReference type="InterPro" id="IPR000889">
    <property type="entry name" value="Glutathione_peroxidase"/>
</dbReference>
<dbReference type="PROSITE" id="PS00460">
    <property type="entry name" value="GLUTATHIONE_PEROXID_1"/>
    <property type="match status" value="1"/>
</dbReference>
<comment type="caution">
    <text evidence="7">The sequence shown here is derived from an EMBL/GenBank/DDBJ whole genome shotgun (WGS) entry which is preliminary data.</text>
</comment>
<feature type="signal peptide" evidence="6">
    <location>
        <begin position="1"/>
        <end position="19"/>
    </location>
</feature>
<dbReference type="PANTHER" id="PTHR11592:SF44">
    <property type="entry name" value="GLUTATHIONE PEROXIDASE"/>
    <property type="match status" value="1"/>
</dbReference>